<keyword evidence="5" id="KW-0677">Repeat</keyword>
<evidence type="ECO:0000256" key="5">
    <source>
        <dbReference type="ARBA" id="ARBA00022737"/>
    </source>
</evidence>
<keyword evidence="2" id="KW-1003">Cell membrane</keyword>
<keyword evidence="7" id="KW-0297">G-protein coupled receptor</keyword>
<evidence type="ECO:0000256" key="4">
    <source>
        <dbReference type="ARBA" id="ARBA00022692"/>
    </source>
</evidence>
<dbReference type="SUPFAM" id="SSF52058">
    <property type="entry name" value="L domain-like"/>
    <property type="match status" value="1"/>
</dbReference>
<evidence type="ECO:0000256" key="14">
    <source>
        <dbReference type="SAM" id="Phobius"/>
    </source>
</evidence>
<dbReference type="InterPro" id="IPR000276">
    <property type="entry name" value="GPCR_Rhodpsn"/>
</dbReference>
<name>A0A913ZJC8_PATMI</name>
<dbReference type="InterPro" id="IPR002172">
    <property type="entry name" value="LDrepeatLR_classA_rpt"/>
</dbReference>
<dbReference type="Gene3D" id="4.10.400.10">
    <property type="entry name" value="Low-density Lipoprotein Receptor"/>
    <property type="match status" value="1"/>
</dbReference>
<dbReference type="SUPFAM" id="SSF81321">
    <property type="entry name" value="Family A G protein-coupled receptor-like"/>
    <property type="match status" value="1"/>
</dbReference>
<protein>
    <recommendedName>
        <fullName evidence="20">G-protein coupled receptors family 1 profile domain-containing protein</fullName>
    </recommendedName>
</protein>
<dbReference type="GO" id="GO:0009755">
    <property type="term" value="P:hormone-mediated signaling pathway"/>
    <property type="evidence" value="ECO:0007669"/>
    <property type="project" value="TreeGrafter"/>
</dbReference>
<feature type="transmembrane region" description="Helical" evidence="14">
    <location>
        <begin position="673"/>
        <end position="697"/>
    </location>
</feature>
<dbReference type="SMART" id="SM00042">
    <property type="entry name" value="CUB"/>
    <property type="match status" value="1"/>
</dbReference>
<evidence type="ECO:0000256" key="15">
    <source>
        <dbReference type="SAM" id="SignalP"/>
    </source>
</evidence>
<feature type="signal peptide" evidence="15">
    <location>
        <begin position="1"/>
        <end position="23"/>
    </location>
</feature>
<dbReference type="Pfam" id="PF00001">
    <property type="entry name" value="7tm_1"/>
    <property type="match status" value="2"/>
</dbReference>
<accession>A0A913ZJC8</accession>
<dbReference type="OrthoDB" id="10113817at2759"/>
<keyword evidence="15" id="KW-0732">Signal</keyword>
<evidence type="ECO:0000256" key="2">
    <source>
        <dbReference type="ARBA" id="ARBA00022475"/>
    </source>
</evidence>
<dbReference type="GO" id="GO:0005886">
    <property type="term" value="C:plasma membrane"/>
    <property type="evidence" value="ECO:0007669"/>
    <property type="project" value="UniProtKB-SubCell"/>
</dbReference>
<comment type="subcellular location">
    <subcellularLocation>
        <location evidence="1">Cell membrane</location>
        <topology evidence="1">Multi-pass membrane protein</topology>
    </subcellularLocation>
</comment>
<keyword evidence="6 14" id="KW-1133">Transmembrane helix</keyword>
<sequence length="766" mass="84921">MLKKRYLCLEIILLCVLASSTYAQIPDGIHLITLTEEAPEWSFQSPNFTHGFYPDDTLSVWLIRVDSGSRVTFDFDVMEVASNDLLQIGNGFDASDVAFITGENIIATFTGNLTGVGGARVASNGHEASMRFQSFHVSSCRGFSVTVRQELPSALVKERGFCRRDDFRCVNDVEGVTCLGNGSRCDGITHCKDSSDGANCSSQFDRFDESACMLCPGNQPYNYGTWSCPGPRRRRRCTNPNLVCGCGVRGDDLGVLCIVWIPIVLSTLEDTTHTLFLGGVDVNSLQNGTFKMYPNLKQLKILVIQATNDEESVLKNYAFDGFDSLSTLVIFDINLRKIEAKAFAGLDSLHTLSILEKDSSPRLPIIEDGAFDVIGDKLSFLYANDYRLCCFFGPELQEKCRDWFEIPELFVCSQLVPNYVLKAFMWILGISAVVGNLFVMVWRYREKTGNRAGLIINSFLVVNLAGADALMGLYMLIIAGADVHYGARYFEVSDEWRTSAACKAAGFISIMANEASVFLLVFISVARFMFVVFPFFTNRRLSFKVAKIVVGVVWLLTVILAVVSTVLASDEASEAYGLSDVCIGLPLTTRVTGLEIKEQVINVGGFGEVTYARPVPISQSATWVFSIVIFLGVNLFSFCLILACYVAIFVKVKVTARRVRSRSARDESEVRMAVKMAAIVLTDFLCWIPVIVMGILFQAGVVENNPEVFVWSVVFILPINSSINPYLYTFLDVCLKKQRKKPSQKKEEIPLEATPSSQKTTSMSDR</sequence>
<evidence type="ECO:0008006" key="20">
    <source>
        <dbReference type="Google" id="ProtNLM"/>
    </source>
</evidence>
<feature type="transmembrane region" description="Helical" evidence="14">
    <location>
        <begin position="709"/>
        <end position="731"/>
    </location>
</feature>
<dbReference type="SUPFAM" id="SSF49854">
    <property type="entry name" value="Spermadhesin, CUB domain"/>
    <property type="match status" value="1"/>
</dbReference>
<feature type="transmembrane region" description="Helical" evidence="14">
    <location>
        <begin position="623"/>
        <end position="652"/>
    </location>
</feature>
<keyword evidence="4 14" id="KW-0812">Transmembrane</keyword>
<evidence type="ECO:0000256" key="7">
    <source>
        <dbReference type="ARBA" id="ARBA00023040"/>
    </source>
</evidence>
<feature type="transmembrane region" description="Helical" evidence="14">
    <location>
        <begin position="454"/>
        <end position="479"/>
    </location>
</feature>
<feature type="transmembrane region" description="Helical" evidence="14">
    <location>
        <begin position="548"/>
        <end position="568"/>
    </location>
</feature>
<dbReference type="AlphaFoldDB" id="A0A913ZJC8"/>
<dbReference type="GeneID" id="119724256"/>
<feature type="transmembrane region" description="Helical" evidence="14">
    <location>
        <begin position="423"/>
        <end position="442"/>
    </location>
</feature>
<dbReference type="InterPro" id="IPR035914">
    <property type="entry name" value="Sperma_CUB_dom_sf"/>
</dbReference>
<dbReference type="PRINTS" id="PR00237">
    <property type="entry name" value="GPCRRHODOPSN"/>
</dbReference>
<dbReference type="OMA" id="NDYRICC"/>
<dbReference type="Gene3D" id="3.80.10.10">
    <property type="entry name" value="Ribonuclease Inhibitor"/>
    <property type="match status" value="1"/>
</dbReference>
<dbReference type="InterPro" id="IPR017452">
    <property type="entry name" value="GPCR_Rhodpsn_7TM"/>
</dbReference>
<dbReference type="InterPro" id="IPR036055">
    <property type="entry name" value="LDL_receptor-like_sf"/>
</dbReference>
<evidence type="ECO:0000256" key="1">
    <source>
        <dbReference type="ARBA" id="ARBA00004651"/>
    </source>
</evidence>
<comment type="caution">
    <text evidence="12">Lacks conserved residue(s) required for the propagation of feature annotation.</text>
</comment>
<dbReference type="PROSITE" id="PS50068">
    <property type="entry name" value="LDLRA_2"/>
    <property type="match status" value="1"/>
</dbReference>
<feature type="transmembrane region" description="Helical" evidence="14">
    <location>
        <begin position="517"/>
        <end position="536"/>
    </location>
</feature>
<dbReference type="RefSeq" id="XP_038051156.1">
    <property type="nucleotide sequence ID" value="XM_038195228.1"/>
</dbReference>
<feature type="disulfide bond" evidence="12">
    <location>
        <begin position="185"/>
        <end position="200"/>
    </location>
</feature>
<keyword evidence="10" id="KW-0675">Receptor</keyword>
<keyword evidence="9 12" id="KW-1015">Disulfide bond</keyword>
<dbReference type="EnsemblMetazoa" id="XM_038195228.1">
    <property type="protein sequence ID" value="XP_038051156.1"/>
    <property type="gene ID" value="LOC119724256"/>
</dbReference>
<dbReference type="GO" id="GO:0007189">
    <property type="term" value="P:adenylate cyclase-activating G protein-coupled receptor signaling pathway"/>
    <property type="evidence" value="ECO:0007669"/>
    <property type="project" value="TreeGrafter"/>
</dbReference>
<evidence type="ECO:0000313" key="19">
    <source>
        <dbReference type="Proteomes" id="UP000887568"/>
    </source>
</evidence>
<reference evidence="18" key="1">
    <citation type="submission" date="2022-11" db="UniProtKB">
        <authorList>
            <consortium name="EnsemblMetazoa"/>
        </authorList>
    </citation>
    <scope>IDENTIFICATION</scope>
</reference>
<evidence type="ECO:0000259" key="16">
    <source>
        <dbReference type="PROSITE" id="PS01180"/>
    </source>
</evidence>
<dbReference type="Pfam" id="PF00431">
    <property type="entry name" value="CUB"/>
    <property type="match status" value="1"/>
</dbReference>
<evidence type="ECO:0000256" key="11">
    <source>
        <dbReference type="ARBA" id="ARBA00023224"/>
    </source>
</evidence>
<dbReference type="Proteomes" id="UP000887568">
    <property type="component" value="Unplaced"/>
</dbReference>
<proteinExistence type="predicted"/>
<keyword evidence="8 14" id="KW-0472">Membrane</keyword>
<dbReference type="PANTHER" id="PTHR24372:SF77">
    <property type="entry name" value="G-PROTEIN COUPLED RECEPTORS FAMILY 1 PROFILE DOMAIN-CONTAINING PROTEIN"/>
    <property type="match status" value="1"/>
</dbReference>
<feature type="domain" description="G-protein coupled receptors family 1 profile" evidence="17">
    <location>
        <begin position="435"/>
        <end position="728"/>
    </location>
</feature>
<evidence type="ECO:0000256" key="10">
    <source>
        <dbReference type="ARBA" id="ARBA00023170"/>
    </source>
</evidence>
<dbReference type="Gene3D" id="1.20.1070.10">
    <property type="entry name" value="Rhodopsin 7-helix transmembrane proteins"/>
    <property type="match status" value="1"/>
</dbReference>
<feature type="region of interest" description="Disordered" evidence="13">
    <location>
        <begin position="740"/>
        <end position="766"/>
    </location>
</feature>
<dbReference type="SUPFAM" id="SSF57424">
    <property type="entry name" value="LDL receptor-like module"/>
    <property type="match status" value="1"/>
</dbReference>
<evidence type="ECO:0000256" key="9">
    <source>
        <dbReference type="ARBA" id="ARBA00023157"/>
    </source>
</evidence>
<organism evidence="18 19">
    <name type="scientific">Patiria miniata</name>
    <name type="common">Bat star</name>
    <name type="synonym">Asterina miniata</name>
    <dbReference type="NCBI Taxonomy" id="46514"/>
    <lineage>
        <taxon>Eukaryota</taxon>
        <taxon>Metazoa</taxon>
        <taxon>Echinodermata</taxon>
        <taxon>Eleutherozoa</taxon>
        <taxon>Asterozoa</taxon>
        <taxon>Asteroidea</taxon>
        <taxon>Valvatacea</taxon>
        <taxon>Valvatida</taxon>
        <taxon>Asterinidae</taxon>
        <taxon>Patiria</taxon>
    </lineage>
</organism>
<dbReference type="CDD" id="cd00112">
    <property type="entry name" value="LDLa"/>
    <property type="match status" value="1"/>
</dbReference>
<dbReference type="InterPro" id="IPR000859">
    <property type="entry name" value="CUB_dom"/>
</dbReference>
<feature type="compositionally biased region" description="Polar residues" evidence="13">
    <location>
        <begin position="754"/>
        <end position="766"/>
    </location>
</feature>
<keyword evidence="11" id="KW-0807">Transducer</keyword>
<keyword evidence="3" id="KW-0433">Leucine-rich repeat</keyword>
<dbReference type="InterPro" id="IPR032675">
    <property type="entry name" value="LRR_dom_sf"/>
</dbReference>
<feature type="domain" description="CUB" evidence="16">
    <location>
        <begin position="27"/>
        <end position="150"/>
    </location>
</feature>
<evidence type="ECO:0000256" key="6">
    <source>
        <dbReference type="ARBA" id="ARBA00022989"/>
    </source>
</evidence>
<dbReference type="CDD" id="cd00041">
    <property type="entry name" value="CUB"/>
    <property type="match status" value="1"/>
</dbReference>
<dbReference type="PROSITE" id="PS50262">
    <property type="entry name" value="G_PROTEIN_RECEP_F1_2"/>
    <property type="match status" value="1"/>
</dbReference>
<dbReference type="GO" id="GO:0008528">
    <property type="term" value="F:G protein-coupled peptide receptor activity"/>
    <property type="evidence" value="ECO:0007669"/>
    <property type="project" value="TreeGrafter"/>
</dbReference>
<evidence type="ECO:0000259" key="17">
    <source>
        <dbReference type="PROSITE" id="PS50262"/>
    </source>
</evidence>
<feature type="chain" id="PRO_5037816338" description="G-protein coupled receptors family 1 profile domain-containing protein" evidence="15">
    <location>
        <begin position="24"/>
        <end position="766"/>
    </location>
</feature>
<keyword evidence="19" id="KW-1185">Reference proteome</keyword>
<evidence type="ECO:0000256" key="12">
    <source>
        <dbReference type="PROSITE-ProRule" id="PRU00124"/>
    </source>
</evidence>
<dbReference type="PROSITE" id="PS01180">
    <property type="entry name" value="CUB"/>
    <property type="match status" value="1"/>
</dbReference>
<dbReference type="Gene3D" id="2.60.120.290">
    <property type="entry name" value="Spermadhesin, CUB domain"/>
    <property type="match status" value="1"/>
</dbReference>
<evidence type="ECO:0000256" key="13">
    <source>
        <dbReference type="SAM" id="MobiDB-lite"/>
    </source>
</evidence>
<evidence type="ECO:0000256" key="3">
    <source>
        <dbReference type="ARBA" id="ARBA00022614"/>
    </source>
</evidence>
<evidence type="ECO:0000313" key="18">
    <source>
        <dbReference type="EnsemblMetazoa" id="XP_038051156.1"/>
    </source>
</evidence>
<evidence type="ECO:0000256" key="8">
    <source>
        <dbReference type="ARBA" id="ARBA00023136"/>
    </source>
</evidence>
<dbReference type="PANTHER" id="PTHR24372">
    <property type="entry name" value="GLYCOPROTEIN HORMONE RECEPTOR"/>
    <property type="match status" value="1"/>
</dbReference>